<comment type="similarity">
    <text evidence="2">Belongs to the glycosyltransferase 47 family.</text>
</comment>
<dbReference type="InterPro" id="IPR004263">
    <property type="entry name" value="Exostosin"/>
</dbReference>
<evidence type="ECO:0000259" key="7">
    <source>
        <dbReference type="Pfam" id="PF03016"/>
    </source>
</evidence>
<dbReference type="OrthoDB" id="1924787at2759"/>
<feature type="region of interest" description="Disordered" evidence="6">
    <location>
        <begin position="52"/>
        <end position="103"/>
    </location>
</feature>
<feature type="compositionally biased region" description="Basic residues" evidence="6">
    <location>
        <begin position="69"/>
        <end position="87"/>
    </location>
</feature>
<protein>
    <submittedName>
        <fullName evidence="8">Exostosin-like protein</fullName>
    </submittedName>
</protein>
<organism evidence="8 9">
    <name type="scientific">Corchorus olitorius</name>
    <dbReference type="NCBI Taxonomy" id="93759"/>
    <lineage>
        <taxon>Eukaryota</taxon>
        <taxon>Viridiplantae</taxon>
        <taxon>Streptophyta</taxon>
        <taxon>Embryophyta</taxon>
        <taxon>Tracheophyta</taxon>
        <taxon>Spermatophyta</taxon>
        <taxon>Magnoliopsida</taxon>
        <taxon>eudicotyledons</taxon>
        <taxon>Gunneridae</taxon>
        <taxon>Pentapetalae</taxon>
        <taxon>rosids</taxon>
        <taxon>malvids</taxon>
        <taxon>Malvales</taxon>
        <taxon>Malvaceae</taxon>
        <taxon>Grewioideae</taxon>
        <taxon>Apeibeae</taxon>
        <taxon>Corchorus</taxon>
    </lineage>
</organism>
<dbReference type="STRING" id="93759.A0A1R3G369"/>
<dbReference type="GO" id="GO:0000139">
    <property type="term" value="C:Golgi membrane"/>
    <property type="evidence" value="ECO:0007669"/>
    <property type="project" value="UniProtKB-SubCell"/>
</dbReference>
<keyword evidence="4" id="KW-0812">Transmembrane</keyword>
<dbReference type="Pfam" id="PF03016">
    <property type="entry name" value="Exostosin_GT47"/>
    <property type="match status" value="1"/>
</dbReference>
<reference evidence="9" key="1">
    <citation type="submission" date="2013-09" db="EMBL/GenBank/DDBJ databases">
        <title>Corchorus olitorius genome sequencing.</title>
        <authorList>
            <person name="Alam M."/>
            <person name="Haque M.S."/>
            <person name="Islam M.S."/>
            <person name="Emdad E.M."/>
            <person name="Islam M.M."/>
            <person name="Ahmed B."/>
            <person name="Halim A."/>
            <person name="Hossen Q.M.M."/>
            <person name="Hossain M.Z."/>
            <person name="Ahmed R."/>
            <person name="Khan M.M."/>
            <person name="Islam R."/>
            <person name="Rashid M.M."/>
            <person name="Khan S.A."/>
            <person name="Rahman M.S."/>
            <person name="Alam M."/>
            <person name="Yahiya A.S."/>
            <person name="Khan M.S."/>
            <person name="Azam M.S."/>
            <person name="Haque T."/>
            <person name="Lashkar M.Z.H."/>
            <person name="Akhand A.I."/>
            <person name="Morshed G."/>
            <person name="Roy S."/>
            <person name="Uddin K.S."/>
            <person name="Rabeya T."/>
            <person name="Hossain A.S."/>
            <person name="Chowdhury A."/>
            <person name="Snigdha A.R."/>
            <person name="Mortoza M.S."/>
            <person name="Matin S.A."/>
            <person name="Hoque S.M.E."/>
            <person name="Islam M.K."/>
            <person name="Roy D.K."/>
            <person name="Haider R."/>
            <person name="Moosa M.M."/>
            <person name="Elias S.M."/>
            <person name="Hasan A.M."/>
            <person name="Jahan S."/>
            <person name="Shafiuddin M."/>
            <person name="Mahmood N."/>
            <person name="Shommy N.S."/>
        </authorList>
    </citation>
    <scope>NUCLEOTIDE SEQUENCE [LARGE SCALE GENOMIC DNA]</scope>
    <source>
        <strain evidence="9">cv. O-4</strain>
    </source>
</reference>
<dbReference type="InterPro" id="IPR040911">
    <property type="entry name" value="Exostosin_GT47"/>
</dbReference>
<keyword evidence="3" id="KW-0808">Transferase</keyword>
<keyword evidence="3" id="KW-0328">Glycosyltransferase</keyword>
<dbReference type="Proteomes" id="UP000187203">
    <property type="component" value="Unassembled WGS sequence"/>
</dbReference>
<evidence type="ECO:0000256" key="1">
    <source>
        <dbReference type="ARBA" id="ARBA00004323"/>
    </source>
</evidence>
<evidence type="ECO:0000256" key="2">
    <source>
        <dbReference type="ARBA" id="ARBA00010271"/>
    </source>
</evidence>
<evidence type="ECO:0000313" key="8">
    <source>
        <dbReference type="EMBL" id="OMO52524.1"/>
    </source>
</evidence>
<name>A0A1R3G369_9ROSI</name>
<evidence type="ECO:0000313" key="9">
    <source>
        <dbReference type="Proteomes" id="UP000187203"/>
    </source>
</evidence>
<dbReference type="PANTHER" id="PTHR11062">
    <property type="entry name" value="EXOSTOSIN HEPARAN SULFATE GLYCOSYLTRANSFERASE -RELATED"/>
    <property type="match status" value="1"/>
</dbReference>
<proteinExistence type="inferred from homology"/>
<keyword evidence="4" id="KW-0735">Signal-anchor</keyword>
<keyword evidence="9" id="KW-1185">Reference proteome</keyword>
<feature type="compositionally biased region" description="Basic and acidic residues" evidence="6">
    <location>
        <begin position="88"/>
        <end position="103"/>
    </location>
</feature>
<sequence length="467" mass="54213">MSILGIVLPTFLVTYQRNIWFFPSLVNNSSIHSLNASMHLSKNPTEAKLEKNQLVPTDPSISNKSSTDHKHKGRHRTSHKRRKRRRRTIIEEGPKVVPPPRKEVSPQLQRYLLSLSPDEALLYAKKEIEHAPPLDDDDEEEDPFLYAPIFRNVSVFQRSYELMEMILKVYIYPDGEKPIFHEPQLIGIYASEGWFMKLMEENKEFVTQDPEKAHLFYLPYSARQLELTLFKPGSHNLRPLAIFMRDYVNMIASKYPFWNRTHGSDHFLVACHDWGPYTTREHEELRNNSIKAVCNADLNEIFIVGKDVSLPETCIRNPGRPLRNVGGGTRVSLRPILAFFAGNLHGRVRPKLLEHWHNKDEDMKIYGPLPEKVARNMSYIQHMKSNNFVLPFSEVLDWDAFSVTVAENDIPKLKEILMEIPLRKYLKMLYNAKMAEPDPNFSIIASFCYRGNILPKQMDTDQDGQDL</sequence>
<accession>A0A1R3G369</accession>
<dbReference type="AlphaFoldDB" id="A0A1R3G369"/>
<dbReference type="PANTHER" id="PTHR11062:SF59">
    <property type="entry name" value="EXOSTOSIN FAMILY PROTEIN"/>
    <property type="match status" value="1"/>
</dbReference>
<evidence type="ECO:0000256" key="4">
    <source>
        <dbReference type="ARBA" id="ARBA00022968"/>
    </source>
</evidence>
<gene>
    <name evidence="8" type="ORF">COLO4_37133</name>
</gene>
<evidence type="ECO:0000256" key="5">
    <source>
        <dbReference type="ARBA" id="ARBA00023034"/>
    </source>
</evidence>
<dbReference type="GO" id="GO:0016757">
    <property type="term" value="F:glycosyltransferase activity"/>
    <property type="evidence" value="ECO:0007669"/>
    <property type="project" value="UniProtKB-KW"/>
</dbReference>
<feature type="domain" description="Exostosin GT47" evidence="7">
    <location>
        <begin position="167"/>
        <end position="389"/>
    </location>
</feature>
<evidence type="ECO:0000256" key="6">
    <source>
        <dbReference type="SAM" id="MobiDB-lite"/>
    </source>
</evidence>
<evidence type="ECO:0000256" key="3">
    <source>
        <dbReference type="ARBA" id="ARBA00022676"/>
    </source>
</evidence>
<dbReference type="EMBL" id="AWUE01023842">
    <property type="protein sequence ID" value="OMO52524.1"/>
    <property type="molecule type" value="Genomic_DNA"/>
</dbReference>
<comment type="caution">
    <text evidence="8">The sequence shown here is derived from an EMBL/GenBank/DDBJ whole genome shotgun (WGS) entry which is preliminary data.</text>
</comment>
<comment type="subcellular location">
    <subcellularLocation>
        <location evidence="1">Golgi apparatus membrane</location>
        <topology evidence="1">Single-pass type II membrane protein</topology>
    </subcellularLocation>
</comment>
<keyword evidence="5" id="KW-0333">Golgi apparatus</keyword>